<comment type="caution">
    <text evidence="1">The sequence shown here is derived from an EMBL/GenBank/DDBJ whole genome shotgun (WGS) entry which is preliminary data.</text>
</comment>
<dbReference type="SUPFAM" id="SSF111069">
    <property type="entry name" value="Hypothetical protein yfbM"/>
    <property type="match status" value="1"/>
</dbReference>
<proteinExistence type="predicted"/>
<dbReference type="InterPro" id="IPR035944">
    <property type="entry name" value="YfbM-like_sf"/>
</dbReference>
<accession>A0ABU3K0Z4</accession>
<dbReference type="Gene3D" id="3.40.1760.10">
    <property type="entry name" value="YfbM-like super family"/>
    <property type="match status" value="1"/>
</dbReference>
<gene>
    <name evidence="1" type="ORF">QNO04_30975</name>
</gene>
<dbReference type="InterPro" id="IPR015068">
    <property type="entry name" value="DUF1877"/>
</dbReference>
<keyword evidence="2" id="KW-1185">Reference proteome</keyword>
<dbReference type="Proteomes" id="UP001249760">
    <property type="component" value="Unassembled WGS sequence"/>
</dbReference>
<organism evidence="1 2">
    <name type="scientific">Streptomyces lusitanus</name>
    <dbReference type="NCBI Taxonomy" id="68232"/>
    <lineage>
        <taxon>Bacteria</taxon>
        <taxon>Bacillati</taxon>
        <taxon>Actinomycetota</taxon>
        <taxon>Actinomycetes</taxon>
        <taxon>Kitasatosporales</taxon>
        <taxon>Streptomycetaceae</taxon>
        <taxon>Streptomyces</taxon>
    </lineage>
</organism>
<dbReference type="RefSeq" id="WP_394306359.1">
    <property type="nucleotide sequence ID" value="NZ_JASKMA010000036.1"/>
</dbReference>
<name>A0ABU3K0Z4_9ACTN</name>
<reference evidence="1 2" key="1">
    <citation type="submission" date="2023-05" db="EMBL/GenBank/DDBJ databases">
        <title>Streptomyces fuscus sp. nov., a brown-black pigment producing actinomyces isolated from dry sand of Sea duck farm.</title>
        <authorList>
            <person name="Xie J."/>
            <person name="Shen N."/>
        </authorList>
    </citation>
    <scope>NUCLEOTIDE SEQUENCE [LARGE SCALE GENOMIC DNA]</scope>
    <source>
        <strain evidence="1 2">CGMCC 4.1745</strain>
    </source>
</reference>
<evidence type="ECO:0000313" key="1">
    <source>
        <dbReference type="EMBL" id="MDT6987876.1"/>
    </source>
</evidence>
<sequence length="165" mass="18040">MSIHLHFRAVARDEIRDDHTWLVAFMLEAWGNHADEYAAGVADSIDKVWDSVDTLYAAAGVPDTDADEPWALPVYGGRPVPHRAGVDPSEPPLMVLDPPEVARAADFLAAVSFDDLWSRAGAEVRGGGWDEAQAREEFLDHHRSLRGFYGRAAAAGHAVVKVVWA</sequence>
<evidence type="ECO:0000313" key="2">
    <source>
        <dbReference type="Proteomes" id="UP001249760"/>
    </source>
</evidence>
<dbReference type="Pfam" id="PF08974">
    <property type="entry name" value="DUF1877"/>
    <property type="match status" value="1"/>
</dbReference>
<dbReference type="EMBL" id="JASKMA010000036">
    <property type="protein sequence ID" value="MDT6987876.1"/>
    <property type="molecule type" value="Genomic_DNA"/>
</dbReference>
<protein>
    <submittedName>
        <fullName evidence="1">DUF1877 family protein</fullName>
    </submittedName>
</protein>